<dbReference type="InterPro" id="IPR001636">
    <property type="entry name" value="SAICAR_synth"/>
</dbReference>
<dbReference type="FunFam" id="3.30.470.20:FF:000015">
    <property type="entry name" value="Phosphoribosylaminoimidazole-succinocarboxamide synthase"/>
    <property type="match status" value="1"/>
</dbReference>
<dbReference type="SUPFAM" id="SSF56104">
    <property type="entry name" value="SAICAR synthase-like"/>
    <property type="match status" value="1"/>
</dbReference>
<organism evidence="10">
    <name type="scientific">Rhodopseudomonas palustris (strain BisB18)</name>
    <dbReference type="NCBI Taxonomy" id="316056"/>
    <lineage>
        <taxon>Bacteria</taxon>
        <taxon>Pseudomonadati</taxon>
        <taxon>Pseudomonadota</taxon>
        <taxon>Alphaproteobacteria</taxon>
        <taxon>Hyphomicrobiales</taxon>
        <taxon>Nitrobacteraceae</taxon>
        <taxon>Rhodopseudomonas</taxon>
    </lineage>
</organism>
<evidence type="ECO:0000256" key="5">
    <source>
        <dbReference type="ARBA" id="ARBA00022755"/>
    </source>
</evidence>
<dbReference type="GO" id="GO:0005524">
    <property type="term" value="F:ATP binding"/>
    <property type="evidence" value="ECO:0007669"/>
    <property type="project" value="UniProtKB-KW"/>
</dbReference>
<dbReference type="PANTHER" id="PTHR43700:SF1">
    <property type="entry name" value="PHOSPHORIBOSYLAMINOIMIDAZOLE-SUCCINOCARBOXAMIDE SYNTHASE"/>
    <property type="match status" value="1"/>
</dbReference>
<evidence type="ECO:0000256" key="6">
    <source>
        <dbReference type="ARBA" id="ARBA00022840"/>
    </source>
</evidence>
<sequence>MSTMLSSDLPLPKIGRGKVRDIYDAGDDRLLLVTTDRISAFDVVMTETIPFKGAVLTQLSAWWFGQLGGVVPHHMISADIDAIIEALPQLGAQRAALAGRTMLCRRTTVFPIECVIRGYLTGSAWKEYAASGTLAGEQLPAGLLESAKLEPWIFSPATKAETGHDENITVARMAELIGEEASYTLESMSRAVYTQGEAIAREQGIIIADTKFEFGRDAEGRIILIDEVMTPDSSRFWAAADYQPGRSQPSFDKQPLRDYLDAERRAGRWNGEAPPPALPDSVLQATSLRYRDAFRRLTGAELAID</sequence>
<dbReference type="AlphaFoldDB" id="Q21CG6"/>
<dbReference type="InterPro" id="IPR028923">
    <property type="entry name" value="SAICAR_synt/ADE2_N"/>
</dbReference>
<accession>Q21CG6</accession>
<dbReference type="GO" id="GO:0005737">
    <property type="term" value="C:cytoplasm"/>
    <property type="evidence" value="ECO:0007669"/>
    <property type="project" value="TreeGrafter"/>
</dbReference>
<keyword evidence="4 8" id="KW-0547">Nucleotide-binding</keyword>
<dbReference type="EC" id="6.3.2.6" evidence="8"/>
<protein>
    <recommendedName>
        <fullName evidence="8">Phosphoribosylaminoimidazole-succinocarboxamide synthase</fullName>
        <ecNumber evidence="8">6.3.2.6</ecNumber>
    </recommendedName>
    <alternativeName>
        <fullName evidence="8">SAICAR synthetase</fullName>
    </alternativeName>
</protein>
<dbReference type="UniPathway" id="UPA00074">
    <property type="reaction ID" value="UER00131"/>
</dbReference>
<evidence type="ECO:0000256" key="3">
    <source>
        <dbReference type="ARBA" id="ARBA00022598"/>
    </source>
</evidence>
<comment type="pathway">
    <text evidence="1 8">Purine metabolism; IMP biosynthesis via de novo pathway; 5-amino-1-(5-phospho-D-ribosyl)imidazole-4-carboxamide from 5-amino-1-(5-phospho-D-ribosyl)imidazole-4-carboxylate: step 1/2.</text>
</comment>
<name>Q21CG6_RHOPB</name>
<dbReference type="NCBIfam" id="NF010568">
    <property type="entry name" value="PRK13961.1"/>
    <property type="match status" value="1"/>
</dbReference>
<dbReference type="Pfam" id="PF01259">
    <property type="entry name" value="SAICAR_synt"/>
    <property type="match status" value="1"/>
</dbReference>
<evidence type="ECO:0000256" key="2">
    <source>
        <dbReference type="ARBA" id="ARBA00010190"/>
    </source>
</evidence>
<evidence type="ECO:0000256" key="8">
    <source>
        <dbReference type="HAMAP-Rule" id="MF_00137"/>
    </source>
</evidence>
<dbReference type="CDD" id="cd01414">
    <property type="entry name" value="SAICAR_synt_Sc"/>
    <property type="match status" value="1"/>
</dbReference>
<dbReference type="GO" id="GO:0006189">
    <property type="term" value="P:'de novo' IMP biosynthetic process"/>
    <property type="evidence" value="ECO:0007669"/>
    <property type="project" value="UniProtKB-UniRule"/>
</dbReference>
<comment type="similarity">
    <text evidence="2 8">Belongs to the SAICAR synthetase family.</text>
</comment>
<keyword evidence="3 8" id="KW-0436">Ligase</keyword>
<dbReference type="HOGENOM" id="CLU_045637_0_2_5"/>
<evidence type="ECO:0000256" key="4">
    <source>
        <dbReference type="ARBA" id="ARBA00022741"/>
    </source>
</evidence>
<dbReference type="RefSeq" id="WP_011470828.1">
    <property type="nucleotide sequence ID" value="NC_007925.1"/>
</dbReference>
<dbReference type="GO" id="GO:0004639">
    <property type="term" value="F:phosphoribosylaminoimidazolesuccinocarboxamide synthase activity"/>
    <property type="evidence" value="ECO:0007669"/>
    <property type="project" value="UniProtKB-UniRule"/>
</dbReference>
<gene>
    <name evidence="8" type="primary">purC</name>
    <name evidence="10" type="ordered locus">RPC_0345</name>
</gene>
<dbReference type="KEGG" id="rpc:RPC_0345"/>
<dbReference type="NCBIfam" id="TIGR00081">
    <property type="entry name" value="purC"/>
    <property type="match status" value="1"/>
</dbReference>
<keyword evidence="6 8" id="KW-0067">ATP-binding</keyword>
<evidence type="ECO:0000313" key="10">
    <source>
        <dbReference type="EMBL" id="ABD85920.1"/>
    </source>
</evidence>
<dbReference type="eggNOG" id="COG0152">
    <property type="taxonomic scope" value="Bacteria"/>
</dbReference>
<dbReference type="STRING" id="316056.RPC_0345"/>
<reference evidence="10" key="1">
    <citation type="submission" date="2006-03" db="EMBL/GenBank/DDBJ databases">
        <title>Complete sequence of Rhodopseudomonas palustris BisB18.</title>
        <authorList>
            <consortium name="US DOE Joint Genome Institute"/>
            <person name="Copeland A."/>
            <person name="Lucas S."/>
            <person name="Lapidus A."/>
            <person name="Barry K."/>
            <person name="Detter J.C."/>
            <person name="Glavina del Rio T."/>
            <person name="Hammon N."/>
            <person name="Israni S."/>
            <person name="Dalin E."/>
            <person name="Tice H."/>
            <person name="Pitluck S."/>
            <person name="Chain P."/>
            <person name="Malfatti S."/>
            <person name="Shin M."/>
            <person name="Vergez L."/>
            <person name="Schmutz J."/>
            <person name="Larimer F."/>
            <person name="Land M."/>
            <person name="Hauser L."/>
            <person name="Pelletier D.A."/>
            <person name="Kyrpides N."/>
            <person name="Anderson I."/>
            <person name="Oda Y."/>
            <person name="Harwood C.S."/>
            <person name="Richardson P."/>
        </authorList>
    </citation>
    <scope>NUCLEOTIDE SEQUENCE [LARGE SCALE GENOMIC DNA]</scope>
    <source>
        <strain evidence="10">BisB18</strain>
    </source>
</reference>
<dbReference type="PANTHER" id="PTHR43700">
    <property type="entry name" value="PHOSPHORIBOSYLAMINOIMIDAZOLE-SUCCINOCARBOXAMIDE SYNTHASE"/>
    <property type="match status" value="1"/>
</dbReference>
<feature type="domain" description="SAICAR synthetase/ADE2 N-terminal" evidence="9">
    <location>
        <begin position="14"/>
        <end position="265"/>
    </location>
</feature>
<dbReference type="Gene3D" id="3.30.470.20">
    <property type="entry name" value="ATP-grasp fold, B domain"/>
    <property type="match status" value="1"/>
</dbReference>
<evidence type="ECO:0000256" key="7">
    <source>
        <dbReference type="ARBA" id="ARBA00048475"/>
    </source>
</evidence>
<dbReference type="PROSITE" id="PS01057">
    <property type="entry name" value="SAICAR_SYNTHETASE_1"/>
    <property type="match status" value="1"/>
</dbReference>
<proteinExistence type="inferred from homology"/>
<dbReference type="InterPro" id="IPR018236">
    <property type="entry name" value="SAICAR_synthetase_CS"/>
</dbReference>
<dbReference type="OrthoDB" id="9801549at2"/>
<evidence type="ECO:0000256" key="1">
    <source>
        <dbReference type="ARBA" id="ARBA00004672"/>
    </source>
</evidence>
<comment type="catalytic activity">
    <reaction evidence="7 8">
        <text>5-amino-1-(5-phospho-D-ribosyl)imidazole-4-carboxylate + L-aspartate + ATP = (2S)-2-[5-amino-1-(5-phospho-beta-D-ribosyl)imidazole-4-carboxamido]succinate + ADP + phosphate + 2 H(+)</text>
        <dbReference type="Rhea" id="RHEA:22628"/>
        <dbReference type="ChEBI" id="CHEBI:15378"/>
        <dbReference type="ChEBI" id="CHEBI:29991"/>
        <dbReference type="ChEBI" id="CHEBI:30616"/>
        <dbReference type="ChEBI" id="CHEBI:43474"/>
        <dbReference type="ChEBI" id="CHEBI:58443"/>
        <dbReference type="ChEBI" id="CHEBI:77657"/>
        <dbReference type="ChEBI" id="CHEBI:456216"/>
        <dbReference type="EC" id="6.3.2.6"/>
    </reaction>
</comment>
<evidence type="ECO:0000259" key="9">
    <source>
        <dbReference type="Pfam" id="PF01259"/>
    </source>
</evidence>
<keyword evidence="5 8" id="KW-0658">Purine biosynthesis</keyword>
<dbReference type="HAMAP" id="MF_00137">
    <property type="entry name" value="SAICAR_synth"/>
    <property type="match status" value="1"/>
</dbReference>
<dbReference type="Gene3D" id="3.30.200.20">
    <property type="entry name" value="Phosphorylase Kinase, domain 1"/>
    <property type="match status" value="1"/>
</dbReference>
<dbReference type="PROSITE" id="PS01058">
    <property type="entry name" value="SAICAR_SYNTHETASE_2"/>
    <property type="match status" value="1"/>
</dbReference>
<dbReference type="EMBL" id="CP000301">
    <property type="protein sequence ID" value="ABD85920.1"/>
    <property type="molecule type" value="Genomic_DNA"/>
</dbReference>